<keyword evidence="3" id="KW-1185">Reference proteome</keyword>
<accession>A0A803PLL4</accession>
<reference evidence="2" key="2">
    <citation type="submission" date="2021-03" db="UniProtKB">
        <authorList>
            <consortium name="EnsemblPlants"/>
        </authorList>
    </citation>
    <scope>IDENTIFICATION</scope>
</reference>
<feature type="compositionally biased region" description="Basic residues" evidence="1">
    <location>
        <begin position="192"/>
        <end position="202"/>
    </location>
</feature>
<name>A0A803PLL4_CANSA</name>
<feature type="compositionally biased region" description="Basic and acidic residues" evidence="1">
    <location>
        <begin position="493"/>
        <end position="514"/>
    </location>
</feature>
<proteinExistence type="predicted"/>
<dbReference type="EMBL" id="UZAU01000542">
    <property type="status" value="NOT_ANNOTATED_CDS"/>
    <property type="molecule type" value="Genomic_DNA"/>
</dbReference>
<sequence>MWCTTAVKDSCEQGHVPLKDFGNDQSSYRRRVLCYGESQPDPQVAHRTLDNHTPLVILPQPFYNIQNILELRGIGCLSSGTLHPRVWKGQAAPTPKEILYFYELKLLPMRVHPTKVGFYRLLKYKRTHYPTSTSSHCLDLREYWFFTTCFPLKRVRCLSLDFKIPDTLESKMLRNLMSAIEKVNGMDDGKGRQKKSRAKKAKAFGSSKTSDAQGISHTLDPSAVQPKEMEPMILSNDEGSREGLVFPKAVASLKLSSTDPHLGRKDKRDRHLSPRGIRDLQASVSVRMAVLAERTCKEVSYMTVQLDLSLAIQWALEAQIEYIKKEALEKIDKNIQEVKKYCTEVDAKADKKYLQNFNDYKDDFENQIEDKFKGQHAKLESANSTMAQELKEAKGAKETLENQMFVQALKEIVTLCKELMDEKEERKKDQESHHRALVPLVDLAHVLVLTCLLESVPNIFSYLGEDVEEFSNMVSIYKIDINKYLNTYDRAKDEASEDGEAKNETKDVEGDKAGGDQSAEVMEVSSKEGDHLQKDNPEGKIQNQNLMSNVPPQQ</sequence>
<evidence type="ECO:0000313" key="2">
    <source>
        <dbReference type="EnsemblPlants" id="cds.evm.model.05.1506"/>
    </source>
</evidence>
<reference evidence="2" key="1">
    <citation type="submission" date="2018-11" db="EMBL/GenBank/DDBJ databases">
        <authorList>
            <person name="Grassa J C."/>
        </authorList>
    </citation>
    <scope>NUCLEOTIDE SEQUENCE [LARGE SCALE GENOMIC DNA]</scope>
</reference>
<feature type="compositionally biased region" description="Polar residues" evidence="1">
    <location>
        <begin position="541"/>
        <end position="554"/>
    </location>
</feature>
<protein>
    <submittedName>
        <fullName evidence="2">Uncharacterized protein</fullName>
    </submittedName>
</protein>
<evidence type="ECO:0000256" key="1">
    <source>
        <dbReference type="SAM" id="MobiDB-lite"/>
    </source>
</evidence>
<feature type="compositionally biased region" description="Basic and acidic residues" evidence="1">
    <location>
        <begin position="525"/>
        <end position="538"/>
    </location>
</feature>
<feature type="region of interest" description="Disordered" evidence="1">
    <location>
        <begin position="184"/>
        <end position="222"/>
    </location>
</feature>
<dbReference type="Gramene" id="evm.model.05.1506">
    <property type="protein sequence ID" value="cds.evm.model.05.1506"/>
    <property type="gene ID" value="evm.TU.05.1506"/>
</dbReference>
<evidence type="ECO:0000313" key="3">
    <source>
        <dbReference type="Proteomes" id="UP000596661"/>
    </source>
</evidence>
<feature type="region of interest" description="Disordered" evidence="1">
    <location>
        <begin position="493"/>
        <end position="554"/>
    </location>
</feature>
<dbReference type="EnsemblPlants" id="evm.model.05.1506">
    <property type="protein sequence ID" value="cds.evm.model.05.1506"/>
    <property type="gene ID" value="evm.TU.05.1506"/>
</dbReference>
<dbReference type="Proteomes" id="UP000596661">
    <property type="component" value="Chromosome 5"/>
</dbReference>
<organism evidence="2 3">
    <name type="scientific">Cannabis sativa</name>
    <name type="common">Hemp</name>
    <name type="synonym">Marijuana</name>
    <dbReference type="NCBI Taxonomy" id="3483"/>
    <lineage>
        <taxon>Eukaryota</taxon>
        <taxon>Viridiplantae</taxon>
        <taxon>Streptophyta</taxon>
        <taxon>Embryophyta</taxon>
        <taxon>Tracheophyta</taxon>
        <taxon>Spermatophyta</taxon>
        <taxon>Magnoliopsida</taxon>
        <taxon>eudicotyledons</taxon>
        <taxon>Gunneridae</taxon>
        <taxon>Pentapetalae</taxon>
        <taxon>rosids</taxon>
        <taxon>fabids</taxon>
        <taxon>Rosales</taxon>
        <taxon>Cannabaceae</taxon>
        <taxon>Cannabis</taxon>
    </lineage>
</organism>
<dbReference type="AlphaFoldDB" id="A0A803PLL4"/>